<feature type="binding site" evidence="12">
    <location>
        <position position="194"/>
    </location>
    <ligand>
        <name>Zn(2+)</name>
        <dbReference type="ChEBI" id="CHEBI:29105"/>
        <label>2</label>
    </ligand>
</feature>
<dbReference type="OrthoDB" id="9779889at2"/>
<feature type="region of interest" description="Disordered" evidence="14">
    <location>
        <begin position="366"/>
        <end position="385"/>
    </location>
</feature>
<feature type="binding site" evidence="12">
    <location>
        <position position="151"/>
    </location>
    <ligand>
        <name>Zn(2+)</name>
        <dbReference type="ChEBI" id="CHEBI:29105"/>
        <label>1</label>
    </ligand>
</feature>
<evidence type="ECO:0000256" key="7">
    <source>
        <dbReference type="ARBA" id="ARBA00023016"/>
    </source>
</evidence>
<dbReference type="InterPro" id="IPR012724">
    <property type="entry name" value="DnaJ"/>
</dbReference>
<dbReference type="Pfam" id="PF00226">
    <property type="entry name" value="DnaJ"/>
    <property type="match status" value="1"/>
</dbReference>
<dbReference type="GO" id="GO:0005737">
    <property type="term" value="C:cytoplasm"/>
    <property type="evidence" value="ECO:0007669"/>
    <property type="project" value="UniProtKB-SubCell"/>
</dbReference>
<dbReference type="Proteomes" id="UP000199659">
    <property type="component" value="Unassembled WGS sequence"/>
</dbReference>
<dbReference type="CDD" id="cd06257">
    <property type="entry name" value="DnaJ"/>
    <property type="match status" value="1"/>
</dbReference>
<reference evidence="17 18" key="1">
    <citation type="submission" date="2016-10" db="EMBL/GenBank/DDBJ databases">
        <authorList>
            <person name="de Groot N.N."/>
        </authorList>
    </citation>
    <scope>NUCLEOTIDE SEQUENCE [LARGE SCALE GENOMIC DNA]</scope>
    <source>
        <strain evidence="17 18">743A</strain>
    </source>
</reference>
<feature type="binding site" evidence="12">
    <location>
        <position position="154"/>
    </location>
    <ligand>
        <name>Zn(2+)</name>
        <dbReference type="ChEBI" id="CHEBI:29105"/>
        <label>1</label>
    </ligand>
</feature>
<name>A0A1I6IPL7_9FIRM</name>
<comment type="subcellular location">
    <subcellularLocation>
        <location evidence="12">Cytoplasm</location>
    </subcellularLocation>
</comment>
<dbReference type="Gene3D" id="2.60.260.20">
    <property type="entry name" value="Urease metallochaperone UreE, N-terminal domain"/>
    <property type="match status" value="2"/>
</dbReference>
<protein>
    <recommendedName>
        <fullName evidence="11 12">Chaperone protein DnaJ</fullName>
    </recommendedName>
</protein>
<dbReference type="PROSITE" id="PS50076">
    <property type="entry name" value="DNAJ_2"/>
    <property type="match status" value="1"/>
</dbReference>
<dbReference type="GO" id="GO:0005524">
    <property type="term" value="F:ATP binding"/>
    <property type="evidence" value="ECO:0007669"/>
    <property type="project" value="InterPro"/>
</dbReference>
<dbReference type="SUPFAM" id="SSF57938">
    <property type="entry name" value="DnaJ/Hsp40 cysteine-rich domain"/>
    <property type="match status" value="1"/>
</dbReference>
<evidence type="ECO:0000256" key="13">
    <source>
        <dbReference type="PROSITE-ProRule" id="PRU00546"/>
    </source>
</evidence>
<dbReference type="PRINTS" id="PR00625">
    <property type="entry name" value="JDOMAIN"/>
</dbReference>
<evidence type="ECO:0000259" key="16">
    <source>
        <dbReference type="PROSITE" id="PS51188"/>
    </source>
</evidence>
<dbReference type="RefSeq" id="WP_092559599.1">
    <property type="nucleotide sequence ID" value="NZ_FOYZ01000003.1"/>
</dbReference>
<comment type="domain">
    <text evidence="12">The J domain is necessary and sufficient to stimulate DnaK ATPase activity. Zinc center 1 plays an important role in the autonomous, DnaK-independent chaperone activity of DnaJ. Zinc center 2 is essential for interaction with DnaK and for DnaJ activity.</text>
</comment>
<dbReference type="AlphaFoldDB" id="A0A1I6IPL7"/>
<dbReference type="Gene3D" id="1.10.287.110">
    <property type="entry name" value="DnaJ domain"/>
    <property type="match status" value="1"/>
</dbReference>
<keyword evidence="8 12" id="KW-0143">Chaperone</keyword>
<dbReference type="NCBIfam" id="TIGR02349">
    <property type="entry name" value="DnaJ_bact"/>
    <property type="match status" value="1"/>
</dbReference>
<dbReference type="InterPro" id="IPR018253">
    <property type="entry name" value="DnaJ_domain_CS"/>
</dbReference>
<proteinExistence type="inferred from homology"/>
<feature type="repeat" description="CXXCXGXG motif" evidence="12">
    <location>
        <begin position="168"/>
        <end position="175"/>
    </location>
</feature>
<feature type="domain" description="J" evidence="15">
    <location>
        <begin position="6"/>
        <end position="71"/>
    </location>
</feature>
<evidence type="ECO:0000256" key="1">
    <source>
        <dbReference type="ARBA" id="ARBA00022490"/>
    </source>
</evidence>
<dbReference type="CDD" id="cd10719">
    <property type="entry name" value="DnaJ_zf"/>
    <property type="match status" value="1"/>
</dbReference>
<dbReference type="FunFam" id="2.60.260.20:FF:000005">
    <property type="entry name" value="Chaperone protein dnaJ 1, mitochondrial"/>
    <property type="match status" value="1"/>
</dbReference>
<evidence type="ECO:0000313" key="17">
    <source>
        <dbReference type="EMBL" id="SFR68682.1"/>
    </source>
</evidence>
<keyword evidence="6 12" id="KW-0862">Zinc</keyword>
<dbReference type="GO" id="GO:0031072">
    <property type="term" value="F:heat shock protein binding"/>
    <property type="evidence" value="ECO:0007669"/>
    <property type="project" value="InterPro"/>
</dbReference>
<keyword evidence="3 12" id="KW-0479">Metal-binding</keyword>
<dbReference type="InterPro" id="IPR036869">
    <property type="entry name" value="J_dom_sf"/>
</dbReference>
<dbReference type="Gene3D" id="2.10.230.10">
    <property type="entry name" value="Heat shock protein DnaJ, cysteine-rich domain"/>
    <property type="match status" value="1"/>
</dbReference>
<evidence type="ECO:0000256" key="14">
    <source>
        <dbReference type="SAM" id="MobiDB-lite"/>
    </source>
</evidence>
<dbReference type="GO" id="GO:0006260">
    <property type="term" value="P:DNA replication"/>
    <property type="evidence" value="ECO:0007669"/>
    <property type="project" value="UniProtKB-KW"/>
</dbReference>
<keyword evidence="1 12" id="KW-0963">Cytoplasm</keyword>
<evidence type="ECO:0000256" key="11">
    <source>
        <dbReference type="ARBA" id="ARBA00067609"/>
    </source>
</evidence>
<dbReference type="EMBL" id="FOYZ01000003">
    <property type="protein sequence ID" value="SFR68682.1"/>
    <property type="molecule type" value="Genomic_DNA"/>
</dbReference>
<dbReference type="HAMAP" id="MF_01152">
    <property type="entry name" value="DnaJ"/>
    <property type="match status" value="1"/>
</dbReference>
<evidence type="ECO:0000256" key="12">
    <source>
        <dbReference type="HAMAP-Rule" id="MF_01152"/>
    </source>
</evidence>
<dbReference type="CDD" id="cd10747">
    <property type="entry name" value="DnaJ_C"/>
    <property type="match status" value="1"/>
</dbReference>
<dbReference type="PANTHER" id="PTHR43096:SF48">
    <property type="entry name" value="CHAPERONE PROTEIN DNAJ"/>
    <property type="match status" value="1"/>
</dbReference>
<evidence type="ECO:0000259" key="15">
    <source>
        <dbReference type="PROSITE" id="PS50076"/>
    </source>
</evidence>
<dbReference type="InterPro" id="IPR008971">
    <property type="entry name" value="HSP40/DnaJ_pept-bd"/>
</dbReference>
<dbReference type="InterPro" id="IPR002939">
    <property type="entry name" value="DnaJ_C"/>
</dbReference>
<dbReference type="PROSITE" id="PS51188">
    <property type="entry name" value="ZF_CR"/>
    <property type="match status" value="1"/>
</dbReference>
<dbReference type="GO" id="GO:0009408">
    <property type="term" value="P:response to heat"/>
    <property type="evidence" value="ECO:0007669"/>
    <property type="project" value="InterPro"/>
</dbReference>
<dbReference type="GO" id="GO:0051082">
    <property type="term" value="F:unfolded protein binding"/>
    <property type="evidence" value="ECO:0007669"/>
    <property type="project" value="UniProtKB-UniRule"/>
</dbReference>
<keyword evidence="7 12" id="KW-0346">Stress response</keyword>
<evidence type="ECO:0000256" key="10">
    <source>
        <dbReference type="ARBA" id="ARBA00061004"/>
    </source>
</evidence>
<dbReference type="PANTHER" id="PTHR43096">
    <property type="entry name" value="DNAJ HOMOLOG 1, MITOCHONDRIAL-RELATED"/>
    <property type="match status" value="1"/>
</dbReference>
<keyword evidence="5 12" id="KW-0863">Zinc-finger</keyword>
<dbReference type="GO" id="GO:0008270">
    <property type="term" value="F:zinc ion binding"/>
    <property type="evidence" value="ECO:0007669"/>
    <property type="project" value="UniProtKB-UniRule"/>
</dbReference>
<comment type="function">
    <text evidence="9 12">Participates actively in the response to hyperosmotic and heat shock by preventing the aggregation of stress-denatured proteins and by disaggregating proteins, also in an autonomous, DnaK-independent fashion. Unfolded proteins bind initially to DnaJ; upon interaction with the DnaJ-bound protein, DnaK hydrolyzes its bound ATP, resulting in the formation of a stable complex. GrpE releases ADP from DnaK; ATP binding to DnaK triggers the release of the substrate protein, thus completing the reaction cycle. Several rounds of ATP-dependent interactions between DnaJ, DnaK and GrpE are required for fully efficient folding. Also involved, together with DnaK and GrpE, in the DNA replication of plasmids through activation of initiation proteins.</text>
</comment>
<evidence type="ECO:0000256" key="5">
    <source>
        <dbReference type="ARBA" id="ARBA00022771"/>
    </source>
</evidence>
<dbReference type="PROSITE" id="PS00636">
    <property type="entry name" value="DNAJ_1"/>
    <property type="match status" value="1"/>
</dbReference>
<dbReference type="FunFam" id="1.10.287.110:FF:000034">
    <property type="entry name" value="Chaperone protein DnaJ"/>
    <property type="match status" value="1"/>
</dbReference>
<feature type="repeat" description="CXXCXGXG motif" evidence="12">
    <location>
        <begin position="151"/>
        <end position="158"/>
    </location>
</feature>
<keyword evidence="18" id="KW-1185">Reference proteome</keyword>
<keyword evidence="2 12" id="KW-0235">DNA replication</keyword>
<organism evidence="17 18">
    <name type="scientific">Anaeromicropila populeti</name>
    <dbReference type="NCBI Taxonomy" id="37658"/>
    <lineage>
        <taxon>Bacteria</taxon>
        <taxon>Bacillati</taxon>
        <taxon>Bacillota</taxon>
        <taxon>Clostridia</taxon>
        <taxon>Lachnospirales</taxon>
        <taxon>Lachnospiraceae</taxon>
        <taxon>Anaeromicropila</taxon>
    </lineage>
</organism>
<evidence type="ECO:0000256" key="4">
    <source>
        <dbReference type="ARBA" id="ARBA00022737"/>
    </source>
</evidence>
<evidence type="ECO:0000256" key="9">
    <source>
        <dbReference type="ARBA" id="ARBA00053423"/>
    </source>
</evidence>
<dbReference type="SUPFAM" id="SSF49493">
    <property type="entry name" value="HSP40/DnaJ peptide-binding domain"/>
    <property type="match status" value="2"/>
</dbReference>
<dbReference type="GO" id="GO:0042026">
    <property type="term" value="P:protein refolding"/>
    <property type="evidence" value="ECO:0007669"/>
    <property type="project" value="TreeGrafter"/>
</dbReference>
<feature type="zinc finger region" description="CR-type" evidence="13">
    <location>
        <begin position="138"/>
        <end position="220"/>
    </location>
</feature>
<dbReference type="InterPro" id="IPR036410">
    <property type="entry name" value="HSP_DnaJ_Cys-rich_dom_sf"/>
</dbReference>
<comment type="subunit">
    <text evidence="12">Homodimer.</text>
</comment>
<dbReference type="InterPro" id="IPR001305">
    <property type="entry name" value="HSP_DnaJ_Cys-rich_dom"/>
</dbReference>
<evidence type="ECO:0000256" key="2">
    <source>
        <dbReference type="ARBA" id="ARBA00022705"/>
    </source>
</evidence>
<gene>
    <name evidence="12" type="primary">dnaJ</name>
    <name evidence="17" type="ORF">SAMN05661086_00996</name>
</gene>
<dbReference type="FunFam" id="2.10.230.10:FF:000002">
    <property type="entry name" value="Molecular chaperone DnaJ"/>
    <property type="match status" value="1"/>
</dbReference>
<feature type="compositionally biased region" description="Basic and acidic residues" evidence="14">
    <location>
        <begin position="366"/>
        <end position="376"/>
    </location>
</feature>
<feature type="repeat" description="CXXCXGXG motif" evidence="12">
    <location>
        <begin position="208"/>
        <end position="215"/>
    </location>
</feature>
<evidence type="ECO:0000256" key="8">
    <source>
        <dbReference type="ARBA" id="ARBA00023186"/>
    </source>
</evidence>
<keyword evidence="4 12" id="KW-0677">Repeat</keyword>
<feature type="repeat" description="CXXCXGXG motif" evidence="12">
    <location>
        <begin position="194"/>
        <end position="201"/>
    </location>
</feature>
<feature type="domain" description="CR-type" evidence="16">
    <location>
        <begin position="138"/>
        <end position="220"/>
    </location>
</feature>
<dbReference type="NCBIfam" id="NF008035">
    <property type="entry name" value="PRK10767.1"/>
    <property type="match status" value="1"/>
</dbReference>
<accession>A0A1I6IPL7</accession>
<dbReference type="Pfam" id="PF00684">
    <property type="entry name" value="DnaJ_CXXCXGXG"/>
    <property type="match status" value="1"/>
</dbReference>
<dbReference type="SUPFAM" id="SSF46565">
    <property type="entry name" value="Chaperone J-domain"/>
    <property type="match status" value="1"/>
</dbReference>
<feature type="binding site" evidence="12">
    <location>
        <position position="211"/>
    </location>
    <ligand>
        <name>Zn(2+)</name>
        <dbReference type="ChEBI" id="CHEBI:29105"/>
        <label>1</label>
    </ligand>
</feature>
<feature type="binding site" evidence="12">
    <location>
        <position position="171"/>
    </location>
    <ligand>
        <name>Zn(2+)</name>
        <dbReference type="ChEBI" id="CHEBI:29105"/>
        <label>2</label>
    </ligand>
</feature>
<evidence type="ECO:0000256" key="6">
    <source>
        <dbReference type="ARBA" id="ARBA00022833"/>
    </source>
</evidence>
<evidence type="ECO:0000256" key="3">
    <source>
        <dbReference type="ARBA" id="ARBA00022723"/>
    </source>
</evidence>
<comment type="similarity">
    <text evidence="10 12">Belongs to the DnaJ family.</text>
</comment>
<comment type="cofactor">
    <cofactor evidence="12">
        <name>Zn(2+)</name>
        <dbReference type="ChEBI" id="CHEBI:29105"/>
    </cofactor>
    <text evidence="12">Binds 2 Zn(2+) ions per monomer.</text>
</comment>
<dbReference type="Pfam" id="PF01556">
    <property type="entry name" value="DnaJ_C"/>
    <property type="match status" value="1"/>
</dbReference>
<dbReference type="InterPro" id="IPR001623">
    <property type="entry name" value="DnaJ_domain"/>
</dbReference>
<dbReference type="STRING" id="37658.SAMN05661086_00996"/>
<dbReference type="SMART" id="SM00271">
    <property type="entry name" value="DnaJ"/>
    <property type="match status" value="1"/>
</dbReference>
<sequence length="385" mass="42175">MADKRDYYEVLGVTKGASDDELKKAYRVLAKKYHPDMHPGDTEAEERFKEASEAYAVLSDPDKRRKYDQFGHAAFDGAGGAGGAGGFDFNDFDMGDIFGDIFGDLFGGGRARRANNGPMKGQNIRTSVRITFEEACFGVEKEIELTLKDQCNTCHGTGAKPGTTPVTCSKCGGKGQVIFTQQSLFGMVRNVQTCPDCHGTGKIVKEKCSDCYGTGYVSSKKKIQVSIPAGIDNGQSVRIRDKGEPGINGGPRGDLLVEVIVTRHPVFQRQDYDIYSTAPISFAEAALGADVKISTIDGEVIYSVKPGTQTDTKVRLRSKGVPTLRNKQVRGDHYVTLVVQVPTKLTSEQKQLLQQFEESLTGKVMEHTNSEGETEHKTKKKFFKK</sequence>
<feature type="binding site" evidence="12">
    <location>
        <position position="168"/>
    </location>
    <ligand>
        <name>Zn(2+)</name>
        <dbReference type="ChEBI" id="CHEBI:29105"/>
        <label>2</label>
    </ligand>
</feature>
<feature type="binding site" evidence="12">
    <location>
        <position position="208"/>
    </location>
    <ligand>
        <name>Zn(2+)</name>
        <dbReference type="ChEBI" id="CHEBI:29105"/>
        <label>1</label>
    </ligand>
</feature>
<evidence type="ECO:0000313" key="18">
    <source>
        <dbReference type="Proteomes" id="UP000199659"/>
    </source>
</evidence>
<feature type="binding site" evidence="12">
    <location>
        <position position="197"/>
    </location>
    <ligand>
        <name>Zn(2+)</name>
        <dbReference type="ChEBI" id="CHEBI:29105"/>
        <label>2</label>
    </ligand>
</feature>